<geneLocation type="plasmid" evidence="3">
    <name>ppmra301</name>
</geneLocation>
<gene>
    <name evidence="2" type="ORF">DM298_10595</name>
</gene>
<reference evidence="2 3" key="1">
    <citation type="submission" date="2018-06" db="EMBL/GenBank/DDBJ databases">
        <title>Complete genome sequnece of Lactobacillus amylovorus PMRA3.</title>
        <authorList>
            <person name="Nam Y.-D."/>
            <person name="Chung W.-H."/>
            <person name="Park Y.S."/>
            <person name="Kang J."/>
        </authorList>
    </citation>
    <scope>NUCLEOTIDE SEQUENCE [LARGE SCALE GENOMIC DNA]</scope>
    <source>
        <strain evidence="2 3">PMRA3</strain>
        <plasmid evidence="3">ppmra301</plasmid>
    </source>
</reference>
<keyword evidence="2" id="KW-0614">Plasmid</keyword>
<dbReference type="Pfam" id="PF13455">
    <property type="entry name" value="MUG113"/>
    <property type="match status" value="1"/>
</dbReference>
<dbReference type="EMBL" id="CP029755">
    <property type="protein sequence ID" value="QDD71317.1"/>
    <property type="molecule type" value="Genomic_DNA"/>
</dbReference>
<evidence type="ECO:0000313" key="2">
    <source>
        <dbReference type="EMBL" id="QDD71317.1"/>
    </source>
</evidence>
<dbReference type="InterPro" id="IPR018306">
    <property type="entry name" value="Phage_T5_Orf172_DNA-bd"/>
</dbReference>
<evidence type="ECO:0000259" key="1">
    <source>
        <dbReference type="SMART" id="SM00974"/>
    </source>
</evidence>
<evidence type="ECO:0000313" key="3">
    <source>
        <dbReference type="Proteomes" id="UP000312326"/>
    </source>
</evidence>
<organism evidence="2 3">
    <name type="scientific">Lactobacillus amylovorus</name>
    <dbReference type="NCBI Taxonomy" id="1604"/>
    <lineage>
        <taxon>Bacteria</taxon>
        <taxon>Bacillati</taxon>
        <taxon>Bacillota</taxon>
        <taxon>Bacilli</taxon>
        <taxon>Lactobacillales</taxon>
        <taxon>Lactobacillaceae</taxon>
        <taxon>Lactobacillus</taxon>
    </lineage>
</organism>
<accession>A0A5E8CR19</accession>
<protein>
    <submittedName>
        <fullName evidence="2">GIY-YIG nuclease family protein</fullName>
    </submittedName>
</protein>
<dbReference type="RefSeq" id="WP_139962610.1">
    <property type="nucleotide sequence ID" value="NZ_CP029755.1"/>
</dbReference>
<sequence length="407" mass="46781">MKIDNSRPIRSLNDIFNDPAADELLIKPKKKQVTYDPEVEKFKEIENWVKKHNGKEPEKTTDLSRLGERKLASRLKGIREAPERIELLKPYDKLGLLKQEDQNVSLKEKVSKEKMSFNSLDDILNDNSILFDNSGSTLNSKLFDTGSLNKYKKLQENKPENKSKRKAMEGFSKYKPLFEEVQKDLTSGRRHLARYENNKLQLHHFYVLNGQLLYIESIGSEFKNKTRSEADTDARLHVIYENGTENYPLRNGLIASLYGSRKRGVYGKAVTEPDDKFEFSADDQVTGYVYVLKSLSNNADVKRIQEDHPLYKVGFTSGTVERRIANAENESTYLYGPVKVVAEYQVINLNPEALETALHHALTQYRLDVDIRAGNGKIIHPREWFIVDLNTINNLVSQIISKLQIDL</sequence>
<feature type="domain" description="Bacteriophage T5 Orf172 DNA-binding" evidence="1">
    <location>
        <begin position="305"/>
        <end position="399"/>
    </location>
</feature>
<name>A0A5E8CR19_LACAM</name>
<dbReference type="AlphaFoldDB" id="A0A5E8CR19"/>
<proteinExistence type="predicted"/>
<dbReference type="Proteomes" id="UP000312326">
    <property type="component" value="Plasmid pPMRA301"/>
</dbReference>
<dbReference type="SMART" id="SM00974">
    <property type="entry name" value="T5orf172"/>
    <property type="match status" value="1"/>
</dbReference>